<gene>
    <name evidence="2" type="ORF">Tco_0975018</name>
</gene>
<evidence type="ECO:0000256" key="1">
    <source>
        <dbReference type="SAM" id="MobiDB-lite"/>
    </source>
</evidence>
<accession>A0ABQ5EDC1</accession>
<reference evidence="2" key="2">
    <citation type="submission" date="2022-01" db="EMBL/GenBank/DDBJ databases">
        <authorList>
            <person name="Yamashiro T."/>
            <person name="Shiraishi A."/>
            <person name="Satake H."/>
            <person name="Nakayama K."/>
        </authorList>
    </citation>
    <scope>NUCLEOTIDE SEQUENCE</scope>
</reference>
<name>A0ABQ5EDC1_9ASTR</name>
<evidence type="ECO:0000313" key="2">
    <source>
        <dbReference type="EMBL" id="GJT48861.1"/>
    </source>
</evidence>
<sequence>MSPGIPTCRPRKRGNVAGDSGKCCSAHVIAPHSWITGTKAVKDNSKPKDVQQSKKKVGAESKEEKKERKVSNINMTLDQAKKLDNFICDDCPTPHDDCPTPHNKSSTAVVMITF</sequence>
<comment type="caution">
    <text evidence="2">The sequence shown here is derived from an EMBL/GenBank/DDBJ whole genome shotgun (WGS) entry which is preliminary data.</text>
</comment>
<keyword evidence="3" id="KW-1185">Reference proteome</keyword>
<feature type="compositionally biased region" description="Basic and acidic residues" evidence="1">
    <location>
        <begin position="40"/>
        <end position="69"/>
    </location>
</feature>
<dbReference type="Proteomes" id="UP001151760">
    <property type="component" value="Unassembled WGS sequence"/>
</dbReference>
<evidence type="ECO:0000313" key="3">
    <source>
        <dbReference type="Proteomes" id="UP001151760"/>
    </source>
</evidence>
<dbReference type="EMBL" id="BQNB010016188">
    <property type="protein sequence ID" value="GJT48861.1"/>
    <property type="molecule type" value="Genomic_DNA"/>
</dbReference>
<feature type="region of interest" description="Disordered" evidence="1">
    <location>
        <begin position="39"/>
        <end position="69"/>
    </location>
</feature>
<protein>
    <submittedName>
        <fullName evidence="2">Uncharacterized protein</fullName>
    </submittedName>
</protein>
<organism evidence="2 3">
    <name type="scientific">Tanacetum coccineum</name>
    <dbReference type="NCBI Taxonomy" id="301880"/>
    <lineage>
        <taxon>Eukaryota</taxon>
        <taxon>Viridiplantae</taxon>
        <taxon>Streptophyta</taxon>
        <taxon>Embryophyta</taxon>
        <taxon>Tracheophyta</taxon>
        <taxon>Spermatophyta</taxon>
        <taxon>Magnoliopsida</taxon>
        <taxon>eudicotyledons</taxon>
        <taxon>Gunneridae</taxon>
        <taxon>Pentapetalae</taxon>
        <taxon>asterids</taxon>
        <taxon>campanulids</taxon>
        <taxon>Asterales</taxon>
        <taxon>Asteraceae</taxon>
        <taxon>Asteroideae</taxon>
        <taxon>Anthemideae</taxon>
        <taxon>Anthemidinae</taxon>
        <taxon>Tanacetum</taxon>
    </lineage>
</organism>
<proteinExistence type="predicted"/>
<reference evidence="2" key="1">
    <citation type="journal article" date="2022" name="Int. J. Mol. Sci.">
        <title>Draft Genome of Tanacetum Coccineum: Genomic Comparison of Closely Related Tanacetum-Family Plants.</title>
        <authorList>
            <person name="Yamashiro T."/>
            <person name="Shiraishi A."/>
            <person name="Nakayama K."/>
            <person name="Satake H."/>
        </authorList>
    </citation>
    <scope>NUCLEOTIDE SEQUENCE</scope>
</reference>